<dbReference type="AlphaFoldDB" id="A0A4P8EDD9"/>
<dbReference type="EMBL" id="CP039964">
    <property type="protein sequence ID" value="QCO54365.1"/>
    <property type="molecule type" value="Genomic_DNA"/>
</dbReference>
<dbReference type="PANTHER" id="PTHR43776">
    <property type="entry name" value="TRANSPORT ATP-BINDING PROTEIN"/>
    <property type="match status" value="1"/>
</dbReference>
<keyword evidence="5 7" id="KW-0067">ATP-binding</keyword>
<organism evidence="7 8">
    <name type="scientific">Pseudorhodobacter turbinis</name>
    <dbReference type="NCBI Taxonomy" id="2500533"/>
    <lineage>
        <taxon>Bacteria</taxon>
        <taxon>Pseudomonadati</taxon>
        <taxon>Pseudomonadota</taxon>
        <taxon>Alphaproteobacteria</taxon>
        <taxon>Rhodobacterales</taxon>
        <taxon>Paracoccaceae</taxon>
        <taxon>Pseudorhodobacter</taxon>
    </lineage>
</organism>
<dbReference type="InterPro" id="IPR003439">
    <property type="entry name" value="ABC_transporter-like_ATP-bd"/>
</dbReference>
<dbReference type="GO" id="GO:0005886">
    <property type="term" value="C:plasma membrane"/>
    <property type="evidence" value="ECO:0007669"/>
    <property type="project" value="UniProtKB-SubCell"/>
</dbReference>
<dbReference type="Proteomes" id="UP000298631">
    <property type="component" value="Chromosome"/>
</dbReference>
<evidence type="ECO:0000313" key="7">
    <source>
        <dbReference type="EMBL" id="QCO54365.1"/>
    </source>
</evidence>
<dbReference type="NCBIfam" id="TIGR01727">
    <property type="entry name" value="oligo_HPY"/>
    <property type="match status" value="1"/>
</dbReference>
<dbReference type="GO" id="GO:0005524">
    <property type="term" value="F:ATP binding"/>
    <property type="evidence" value="ECO:0007669"/>
    <property type="project" value="UniProtKB-KW"/>
</dbReference>
<dbReference type="InterPro" id="IPR003593">
    <property type="entry name" value="AAA+_ATPase"/>
</dbReference>
<evidence type="ECO:0000256" key="4">
    <source>
        <dbReference type="ARBA" id="ARBA00022741"/>
    </source>
</evidence>
<dbReference type="CDD" id="cd03257">
    <property type="entry name" value="ABC_NikE_OppD_transporters"/>
    <property type="match status" value="1"/>
</dbReference>
<dbReference type="NCBIfam" id="NF008453">
    <property type="entry name" value="PRK11308.1"/>
    <property type="match status" value="1"/>
</dbReference>
<dbReference type="Pfam" id="PF00005">
    <property type="entry name" value="ABC_tran"/>
    <property type="match status" value="1"/>
</dbReference>
<dbReference type="SUPFAM" id="SSF52540">
    <property type="entry name" value="P-loop containing nucleoside triphosphate hydrolases"/>
    <property type="match status" value="1"/>
</dbReference>
<dbReference type="InterPro" id="IPR013563">
    <property type="entry name" value="Oligopep_ABC_C"/>
</dbReference>
<comment type="similarity">
    <text evidence="2">Belongs to the ABC transporter superfamily.</text>
</comment>
<dbReference type="GO" id="GO:0055085">
    <property type="term" value="P:transmembrane transport"/>
    <property type="evidence" value="ECO:0007669"/>
    <property type="project" value="UniProtKB-ARBA"/>
</dbReference>
<dbReference type="FunFam" id="3.40.50.300:FF:000016">
    <property type="entry name" value="Oligopeptide ABC transporter ATP-binding component"/>
    <property type="match status" value="1"/>
</dbReference>
<evidence type="ECO:0000259" key="6">
    <source>
        <dbReference type="PROSITE" id="PS50893"/>
    </source>
</evidence>
<keyword evidence="3" id="KW-0813">Transport</keyword>
<evidence type="ECO:0000256" key="1">
    <source>
        <dbReference type="ARBA" id="ARBA00004417"/>
    </source>
</evidence>
<dbReference type="InterPro" id="IPR027417">
    <property type="entry name" value="P-loop_NTPase"/>
</dbReference>
<accession>A0A4P8EDD9</accession>
<dbReference type="PROSITE" id="PS50893">
    <property type="entry name" value="ABC_TRANSPORTER_2"/>
    <property type="match status" value="1"/>
</dbReference>
<dbReference type="RefSeq" id="WP_137192049.1">
    <property type="nucleotide sequence ID" value="NZ_CP039964.1"/>
</dbReference>
<comment type="subcellular location">
    <subcellularLocation>
        <location evidence="1">Cell inner membrane</location>
        <topology evidence="1">Peripheral membrane protein</topology>
    </subcellularLocation>
</comment>
<dbReference type="GO" id="GO:0016887">
    <property type="term" value="F:ATP hydrolysis activity"/>
    <property type="evidence" value="ECO:0007669"/>
    <property type="project" value="InterPro"/>
</dbReference>
<feature type="domain" description="ABC transporter" evidence="6">
    <location>
        <begin position="6"/>
        <end position="256"/>
    </location>
</feature>
<dbReference type="PANTHER" id="PTHR43776:SF7">
    <property type="entry name" value="D,D-DIPEPTIDE TRANSPORT ATP-BINDING PROTEIN DDPF-RELATED"/>
    <property type="match status" value="1"/>
</dbReference>
<evidence type="ECO:0000313" key="8">
    <source>
        <dbReference type="Proteomes" id="UP000298631"/>
    </source>
</evidence>
<dbReference type="OrthoDB" id="7374568at2"/>
<proteinExistence type="inferred from homology"/>
<dbReference type="InterPro" id="IPR017871">
    <property type="entry name" value="ABC_transporter-like_CS"/>
</dbReference>
<dbReference type="InterPro" id="IPR050319">
    <property type="entry name" value="ABC_transp_ATP-bind"/>
</dbReference>
<dbReference type="SMART" id="SM00382">
    <property type="entry name" value="AAA"/>
    <property type="match status" value="1"/>
</dbReference>
<evidence type="ECO:0000256" key="3">
    <source>
        <dbReference type="ARBA" id="ARBA00022448"/>
    </source>
</evidence>
<sequence length="359" mass="39703">MTNPVLQVENLSKHFPVRRGALRRLVGNIQAVSNISFTVNRAETLAIVGESGCGKSTLGRTIMRLMEPTAGRVLLDGQDVTAMSKTELREARRRMQIIFQDPYGSLNPRMTVRETLAEPLLLHGLATPETLDRQVDEVLSLSGLSSYHAERYPHEFSGGQRQRVGIARALATRPGIIVCDEPVSALDVSLQAQIVNLLQDLKHEFGLAYVFISHDLSVVRHIADRVAVMYLGRFVEEASAETLFSRPLHPYTRSLIKAVPLPDPSLRGEKLGLRGDMPSALSPPSGCAFHVRCPMATDICRVDRPEQRQIGETRVACHHADNQLHERDAAPVERAKLAERLAVLQRAHTATTTASKVRI</sequence>
<dbReference type="KEGG" id="pseb:EOK75_00055"/>
<evidence type="ECO:0000256" key="5">
    <source>
        <dbReference type="ARBA" id="ARBA00022840"/>
    </source>
</evidence>
<name>A0A4P8EDD9_9RHOB</name>
<keyword evidence="4" id="KW-0547">Nucleotide-binding</keyword>
<dbReference type="GO" id="GO:0015833">
    <property type="term" value="P:peptide transport"/>
    <property type="evidence" value="ECO:0007669"/>
    <property type="project" value="InterPro"/>
</dbReference>
<reference evidence="7 8" key="1">
    <citation type="submission" date="2019-05" db="EMBL/GenBank/DDBJ databases">
        <title>Pseudorhodobacter turbinis sp. nov., isolated from the gut of the Korean turban shell.</title>
        <authorList>
            <person name="Jeong Y.-S."/>
            <person name="Kang W.-R."/>
            <person name="Bae J.-W."/>
        </authorList>
    </citation>
    <scope>NUCLEOTIDE SEQUENCE [LARGE SCALE GENOMIC DNA]</scope>
    <source>
        <strain evidence="7 8">S12M18</strain>
    </source>
</reference>
<dbReference type="Pfam" id="PF08352">
    <property type="entry name" value="oligo_HPY"/>
    <property type="match status" value="1"/>
</dbReference>
<gene>
    <name evidence="7" type="ORF">EOK75_00055</name>
</gene>
<dbReference type="PROSITE" id="PS00211">
    <property type="entry name" value="ABC_TRANSPORTER_1"/>
    <property type="match status" value="1"/>
</dbReference>
<keyword evidence="8" id="KW-1185">Reference proteome</keyword>
<dbReference type="Gene3D" id="3.40.50.300">
    <property type="entry name" value="P-loop containing nucleotide triphosphate hydrolases"/>
    <property type="match status" value="1"/>
</dbReference>
<evidence type="ECO:0000256" key="2">
    <source>
        <dbReference type="ARBA" id="ARBA00005417"/>
    </source>
</evidence>
<protein>
    <submittedName>
        <fullName evidence="7">Dipeptide ABC transporter ATP-binding protein</fullName>
    </submittedName>
</protein>